<dbReference type="GO" id="GO:0008234">
    <property type="term" value="F:cysteine-type peptidase activity"/>
    <property type="evidence" value="ECO:0007669"/>
    <property type="project" value="UniProtKB-KW"/>
</dbReference>
<sequence length="156" mass="17151">MKRLWIKLVLMVAVMFGVTASLPMGHTNSAQAATIKASKVVSKAKSLRGTRYRWGGTTPAGFDCSGFTKYVYKKAAKKTLPRTAQAQYNHYQHVSAKHLKKGDLVFFGGNKRSISHVGLYVGNGQMIDAQSRGVVTESIHAPWWHAVGYARVANLK</sequence>
<evidence type="ECO:0000256" key="1">
    <source>
        <dbReference type="ARBA" id="ARBA00007074"/>
    </source>
</evidence>
<keyword evidence="3 7" id="KW-0378">Hydrolase</keyword>
<protein>
    <submittedName>
        <fullName evidence="7">Hydrolase</fullName>
    </submittedName>
</protein>
<keyword evidence="5" id="KW-0732">Signal</keyword>
<gene>
    <name evidence="7" type="ORF">DCM90_07140</name>
</gene>
<dbReference type="PANTHER" id="PTHR47053:SF1">
    <property type="entry name" value="MUREIN DD-ENDOPEPTIDASE MEPH-RELATED"/>
    <property type="match status" value="1"/>
</dbReference>
<dbReference type="InterPro" id="IPR000064">
    <property type="entry name" value="NLP_P60_dom"/>
</dbReference>
<keyword evidence="8" id="KW-1185">Reference proteome</keyword>
<comment type="similarity">
    <text evidence="1">Belongs to the peptidase C40 family.</text>
</comment>
<evidence type="ECO:0000256" key="4">
    <source>
        <dbReference type="ARBA" id="ARBA00022807"/>
    </source>
</evidence>
<dbReference type="PANTHER" id="PTHR47053">
    <property type="entry name" value="MUREIN DD-ENDOPEPTIDASE MEPH-RELATED"/>
    <property type="match status" value="1"/>
</dbReference>
<dbReference type="InterPro" id="IPR051202">
    <property type="entry name" value="Peptidase_C40"/>
</dbReference>
<dbReference type="GO" id="GO:0006508">
    <property type="term" value="P:proteolysis"/>
    <property type="evidence" value="ECO:0007669"/>
    <property type="project" value="UniProtKB-KW"/>
</dbReference>
<evidence type="ECO:0000256" key="2">
    <source>
        <dbReference type="ARBA" id="ARBA00022670"/>
    </source>
</evidence>
<feature type="domain" description="NlpC/P60" evidence="6">
    <location>
        <begin position="34"/>
        <end position="154"/>
    </location>
</feature>
<evidence type="ECO:0000313" key="8">
    <source>
        <dbReference type="Proteomes" id="UP000245080"/>
    </source>
</evidence>
<feature type="chain" id="PRO_5016070018" evidence="5">
    <location>
        <begin position="33"/>
        <end position="156"/>
    </location>
</feature>
<dbReference type="InterPro" id="IPR038765">
    <property type="entry name" value="Papain-like_cys_pep_sf"/>
</dbReference>
<dbReference type="Pfam" id="PF00877">
    <property type="entry name" value="NLPC_P60"/>
    <property type="match status" value="1"/>
</dbReference>
<proteinExistence type="inferred from homology"/>
<dbReference type="RefSeq" id="WP_109250741.1">
    <property type="nucleotide sequence ID" value="NZ_QCXQ01000003.1"/>
</dbReference>
<dbReference type="OrthoDB" id="1654978at2"/>
<evidence type="ECO:0000256" key="5">
    <source>
        <dbReference type="SAM" id="SignalP"/>
    </source>
</evidence>
<comment type="caution">
    <text evidence="7">The sequence shown here is derived from an EMBL/GenBank/DDBJ whole genome shotgun (WGS) entry which is preliminary data.</text>
</comment>
<dbReference type="Proteomes" id="UP000245080">
    <property type="component" value="Unassembled WGS sequence"/>
</dbReference>
<keyword evidence="2" id="KW-0645">Protease</keyword>
<reference evidence="7 8" key="1">
    <citation type="journal article" date="2018" name="Int. J. Syst. Evol. Microbiol.">
        <title>Lactobacillus bambusae sp. nov., isolated from a traditional fermented Ma-bamboo shoots of Taiwan.</title>
        <authorList>
            <person name="Wang L.-T."/>
        </authorList>
    </citation>
    <scope>NUCLEOTIDE SEQUENCE [LARGE SCALE GENOMIC DNA]</scope>
    <source>
        <strain evidence="7 8">BS-W1</strain>
    </source>
</reference>
<organism evidence="7 8">
    <name type="scientific">Levilactobacillus bambusae</name>
    <dbReference type="NCBI Taxonomy" id="2024736"/>
    <lineage>
        <taxon>Bacteria</taxon>
        <taxon>Bacillati</taxon>
        <taxon>Bacillota</taxon>
        <taxon>Bacilli</taxon>
        <taxon>Lactobacillales</taxon>
        <taxon>Lactobacillaceae</taxon>
        <taxon>Levilactobacillus</taxon>
    </lineage>
</organism>
<evidence type="ECO:0000313" key="7">
    <source>
        <dbReference type="EMBL" id="PWF99887.1"/>
    </source>
</evidence>
<feature type="signal peptide" evidence="5">
    <location>
        <begin position="1"/>
        <end position="32"/>
    </location>
</feature>
<dbReference type="SUPFAM" id="SSF54001">
    <property type="entry name" value="Cysteine proteinases"/>
    <property type="match status" value="1"/>
</dbReference>
<dbReference type="Gene3D" id="3.90.1720.10">
    <property type="entry name" value="endopeptidase domain like (from Nostoc punctiforme)"/>
    <property type="match status" value="1"/>
</dbReference>
<name>A0A2V1MZG7_9LACO</name>
<evidence type="ECO:0000259" key="6">
    <source>
        <dbReference type="PROSITE" id="PS51935"/>
    </source>
</evidence>
<keyword evidence="4" id="KW-0788">Thiol protease</keyword>
<accession>A0A2V1MZG7</accession>
<dbReference type="PROSITE" id="PS51935">
    <property type="entry name" value="NLPC_P60"/>
    <property type="match status" value="1"/>
</dbReference>
<evidence type="ECO:0000256" key="3">
    <source>
        <dbReference type="ARBA" id="ARBA00022801"/>
    </source>
</evidence>
<dbReference type="EMBL" id="QCXQ01000003">
    <property type="protein sequence ID" value="PWF99887.1"/>
    <property type="molecule type" value="Genomic_DNA"/>
</dbReference>
<dbReference type="AlphaFoldDB" id="A0A2V1MZG7"/>